<protein>
    <submittedName>
        <fullName evidence="3">Transposase, IS4 family</fullName>
    </submittedName>
</protein>
<dbReference type="STRING" id="349307.Mthe_1039"/>
<organism evidence="3 4">
    <name type="scientific">Methanothrix thermoacetophila (strain DSM 6194 / JCM 14653 / NBRC 101360 / PT)</name>
    <name type="common">Methanosaeta thermophila</name>
    <dbReference type="NCBI Taxonomy" id="349307"/>
    <lineage>
        <taxon>Archaea</taxon>
        <taxon>Methanobacteriati</taxon>
        <taxon>Methanobacteriota</taxon>
        <taxon>Stenosarchaea group</taxon>
        <taxon>Methanomicrobia</taxon>
        <taxon>Methanotrichales</taxon>
        <taxon>Methanotrichaceae</taxon>
        <taxon>Methanothrix</taxon>
    </lineage>
</organism>
<dbReference type="Pfam" id="PF01609">
    <property type="entry name" value="DDE_Tnp_1"/>
    <property type="match status" value="1"/>
</dbReference>
<gene>
    <name evidence="3" type="ordered locus">Mthe_1039</name>
</gene>
<accession>A0B7Z9</accession>
<dbReference type="InterPro" id="IPR047654">
    <property type="entry name" value="IS1634_transpos"/>
</dbReference>
<evidence type="ECO:0000259" key="2">
    <source>
        <dbReference type="Pfam" id="PF14104"/>
    </source>
</evidence>
<dbReference type="RefSeq" id="WP_011696216.1">
    <property type="nucleotide sequence ID" value="NC_008553.1"/>
</dbReference>
<dbReference type="EMBL" id="CP000477">
    <property type="protein sequence ID" value="ABK14823.1"/>
    <property type="molecule type" value="Genomic_DNA"/>
</dbReference>
<dbReference type="GO" id="GO:0006313">
    <property type="term" value="P:DNA transposition"/>
    <property type="evidence" value="ECO:0007669"/>
    <property type="project" value="InterPro"/>
</dbReference>
<keyword evidence="4" id="KW-1185">Reference proteome</keyword>
<evidence type="ECO:0000313" key="3">
    <source>
        <dbReference type="EMBL" id="ABK14823.1"/>
    </source>
</evidence>
<feature type="domain" description="DUF4277" evidence="2">
    <location>
        <begin position="4"/>
        <end position="111"/>
    </location>
</feature>
<dbReference type="PANTHER" id="PTHR34614:SF2">
    <property type="entry name" value="TRANSPOSASE IS4-LIKE DOMAIN-CONTAINING PROTEIN"/>
    <property type="match status" value="1"/>
</dbReference>
<sequence length="534" mass="61477">METDTRSLDHLGIVAAVFDRLGIADVIDSRMPKLRQHKLEHSVIVKAMVLNGLGFVGQRLYLFPEFYERLPVERLLGDGVNASDLNDDAIGRTLDAIYEQGATDLFNEIALKVMGELELGVQRLHADTTSFSVHGSYEGFNGGRSIEITLGHSKDSRMDLKQFVLSLVTNQDGIPLFAKAHSGNASDRNTIIESFLKIKSGLNLEDCAYYIADSAVYTEPNIRMLGREMKWITRVPATIKECEMLLDSDVEMVECRDARYRCFSTTSDYGGVQQKWVLYQSEPMRDLKAERFENHLEKDGTKARRSLAKLKRREFACEADALKETELWARDHPLYRFSHISLKKVCKRADKKRGRPKNGEKLIEIYFIDADIELDQEKVEKTKSRLGRFIIATNDLNIDPDTLLSYYKGQQEVERGFRFLKDKSFRVAEVYLKKEERIEALAMIMVLSLMIYSVAEWLIRKRLQESNQSIPNQLKKPTQKPTLKWIAFMFLGVTEVNIWLRGEKHQEIANLNENTLKIIKLFGPECEKYYGMER</sequence>
<evidence type="ECO:0000259" key="1">
    <source>
        <dbReference type="Pfam" id="PF01609"/>
    </source>
</evidence>
<feature type="domain" description="Transposase IS4-like" evidence="1">
    <location>
        <begin position="127"/>
        <end position="450"/>
    </location>
</feature>
<dbReference type="AlphaFoldDB" id="A0B7Z9"/>
<dbReference type="HOGENOM" id="CLU_034349_3_1_2"/>
<dbReference type="InterPro" id="IPR025457">
    <property type="entry name" value="DUF4277"/>
</dbReference>
<dbReference type="Proteomes" id="UP000000674">
    <property type="component" value="Chromosome"/>
</dbReference>
<reference evidence="3 4" key="1">
    <citation type="submission" date="2006-10" db="EMBL/GenBank/DDBJ databases">
        <title>Complete sequence of Methanosaeta thermophila PT.</title>
        <authorList>
            <consortium name="US DOE Joint Genome Institute"/>
            <person name="Copeland A."/>
            <person name="Lucas S."/>
            <person name="Lapidus A."/>
            <person name="Barry K."/>
            <person name="Detter J.C."/>
            <person name="Glavina del Rio T."/>
            <person name="Hammon N."/>
            <person name="Israni S."/>
            <person name="Pitluck S."/>
            <person name="Chain P."/>
            <person name="Malfatti S."/>
            <person name="Shin M."/>
            <person name="Vergez L."/>
            <person name="Schmutz J."/>
            <person name="Larimer F."/>
            <person name="Land M."/>
            <person name="Hauser L."/>
            <person name="Kyrpides N."/>
            <person name="Kim E."/>
            <person name="Smith K.S."/>
            <person name="Ingram-Smith C."/>
            <person name="Richardson P."/>
        </authorList>
    </citation>
    <scope>NUCLEOTIDE SEQUENCE [LARGE SCALE GENOMIC DNA]</scope>
    <source>
        <strain evidence="4">DSM 6194 / JCM 14653 / NBRC 101360 / PT</strain>
    </source>
</reference>
<proteinExistence type="predicted"/>
<name>A0B7Z9_METTP</name>
<dbReference type="OrthoDB" id="134583at2157"/>
<dbReference type="GO" id="GO:0004803">
    <property type="term" value="F:transposase activity"/>
    <property type="evidence" value="ECO:0007669"/>
    <property type="project" value="InterPro"/>
</dbReference>
<dbReference type="Pfam" id="PF14104">
    <property type="entry name" value="DUF4277"/>
    <property type="match status" value="1"/>
</dbReference>
<dbReference type="GO" id="GO:0003677">
    <property type="term" value="F:DNA binding"/>
    <property type="evidence" value="ECO:0007669"/>
    <property type="project" value="InterPro"/>
</dbReference>
<dbReference type="NCBIfam" id="NF033559">
    <property type="entry name" value="transpos_IS1634"/>
    <property type="match status" value="1"/>
</dbReference>
<dbReference type="InterPro" id="IPR002559">
    <property type="entry name" value="Transposase_11"/>
</dbReference>
<dbReference type="PANTHER" id="PTHR34614">
    <property type="match status" value="1"/>
</dbReference>
<dbReference type="KEGG" id="mtp:Mthe_1039"/>
<dbReference type="GeneID" id="4463107"/>
<evidence type="ECO:0000313" key="4">
    <source>
        <dbReference type="Proteomes" id="UP000000674"/>
    </source>
</evidence>